<keyword evidence="3" id="KW-1185">Reference proteome</keyword>
<proteinExistence type="predicted"/>
<dbReference type="EMBL" id="CAXLJM020000001">
    <property type="protein sequence ID" value="CAL8068396.1"/>
    <property type="molecule type" value="Genomic_DNA"/>
</dbReference>
<keyword evidence="1" id="KW-0472">Membrane</keyword>
<comment type="caution">
    <text evidence="2">The sequence shown here is derived from an EMBL/GenBank/DDBJ whole genome shotgun (WGS) entry which is preliminary data.</text>
</comment>
<evidence type="ECO:0000313" key="2">
    <source>
        <dbReference type="EMBL" id="CAL8068396.1"/>
    </source>
</evidence>
<dbReference type="Proteomes" id="UP001642540">
    <property type="component" value="Unassembled WGS sequence"/>
</dbReference>
<feature type="transmembrane region" description="Helical" evidence="1">
    <location>
        <begin position="141"/>
        <end position="158"/>
    </location>
</feature>
<evidence type="ECO:0000313" key="3">
    <source>
        <dbReference type="Proteomes" id="UP001642540"/>
    </source>
</evidence>
<sequence>MVYVSQVIYFIFCRFHGDEATNIWNKFLVFDETNKEIFKLFSAVDPQNHPKFWTSTKLLRIFIEQIRLGLQFGFILFPILGAALPLTVWNGFLPLMHLLPRPVIEDVKNVKGIGIVIRAGIFALTWILKEGFMDEMVICKNIGLIMSTFCINALLLRIKRYMEKVTEPSEIGIENSIFLQKQILLLTKIYNQSHGIFITGVTMLQGSYAVMVEAFILITASAELQVHEILITGVGFVAGASLLLAAHMPAEVHKSFQSMTNIVKSRIAVLGNKKPKRERAHRMRKRKELMRSIRAIHPIRIALFSNNFFDELTPLVLLETTFSRTVDRILVG</sequence>
<evidence type="ECO:0000256" key="1">
    <source>
        <dbReference type="SAM" id="Phobius"/>
    </source>
</evidence>
<feature type="transmembrane region" description="Helical" evidence="1">
    <location>
        <begin position="68"/>
        <end position="92"/>
    </location>
</feature>
<feature type="transmembrane region" description="Helical" evidence="1">
    <location>
        <begin position="195"/>
        <end position="217"/>
    </location>
</feature>
<name>A0ABP1PKE5_9HEXA</name>
<keyword evidence="1" id="KW-1133">Transmembrane helix</keyword>
<gene>
    <name evidence="2" type="ORF">ODALV1_LOCUS251</name>
</gene>
<protein>
    <recommendedName>
        <fullName evidence="4">Odorant receptor</fullName>
    </recommendedName>
</protein>
<feature type="transmembrane region" description="Helical" evidence="1">
    <location>
        <begin position="229"/>
        <end position="250"/>
    </location>
</feature>
<keyword evidence="1" id="KW-0812">Transmembrane</keyword>
<organism evidence="2 3">
    <name type="scientific">Orchesella dallaii</name>
    <dbReference type="NCBI Taxonomy" id="48710"/>
    <lineage>
        <taxon>Eukaryota</taxon>
        <taxon>Metazoa</taxon>
        <taxon>Ecdysozoa</taxon>
        <taxon>Arthropoda</taxon>
        <taxon>Hexapoda</taxon>
        <taxon>Collembola</taxon>
        <taxon>Entomobryomorpha</taxon>
        <taxon>Entomobryoidea</taxon>
        <taxon>Orchesellidae</taxon>
        <taxon>Orchesellinae</taxon>
        <taxon>Orchesella</taxon>
    </lineage>
</organism>
<evidence type="ECO:0008006" key="4">
    <source>
        <dbReference type="Google" id="ProtNLM"/>
    </source>
</evidence>
<accession>A0ABP1PKE5</accession>
<reference evidence="2 3" key="1">
    <citation type="submission" date="2024-08" db="EMBL/GenBank/DDBJ databases">
        <authorList>
            <person name="Cucini C."/>
            <person name="Frati F."/>
        </authorList>
    </citation>
    <scope>NUCLEOTIDE SEQUENCE [LARGE SCALE GENOMIC DNA]</scope>
</reference>